<feature type="region of interest" description="Disordered" evidence="6">
    <location>
        <begin position="191"/>
        <end position="231"/>
    </location>
</feature>
<evidence type="ECO:0000256" key="5">
    <source>
        <dbReference type="ARBA" id="ARBA00023242"/>
    </source>
</evidence>
<name>A0A8H8NVH5_9AGAM</name>
<reference evidence="8" key="1">
    <citation type="submission" date="2020-05" db="EMBL/GenBank/DDBJ databases">
        <title>Evolutionary and genomic comparisons of hybrid uninucleate and nonhybrid Rhizoctonia fungi.</title>
        <authorList>
            <person name="Li C."/>
            <person name="Chen X."/>
        </authorList>
    </citation>
    <scope>NUCLEOTIDE SEQUENCE</scope>
    <source>
        <strain evidence="8">AG-1 IA</strain>
    </source>
</reference>
<dbReference type="PANTHER" id="PTHR47338:SF29">
    <property type="entry name" value="ZN(2)-C6 FUNGAL-TYPE DOMAIN-CONTAINING PROTEIN"/>
    <property type="match status" value="1"/>
</dbReference>
<proteinExistence type="predicted"/>
<evidence type="ECO:0000256" key="2">
    <source>
        <dbReference type="ARBA" id="ARBA00022723"/>
    </source>
</evidence>
<dbReference type="KEGG" id="rsx:RhiXN_00567"/>
<dbReference type="GeneID" id="67022849"/>
<dbReference type="SMART" id="SM00906">
    <property type="entry name" value="Fungal_trans"/>
    <property type="match status" value="1"/>
</dbReference>
<dbReference type="Pfam" id="PF04082">
    <property type="entry name" value="Fungal_trans"/>
    <property type="match status" value="1"/>
</dbReference>
<gene>
    <name evidence="8" type="ORF">RhiXN_00567</name>
</gene>
<feature type="compositionally biased region" description="Polar residues" evidence="6">
    <location>
        <begin position="198"/>
        <end position="209"/>
    </location>
</feature>
<evidence type="ECO:0000256" key="3">
    <source>
        <dbReference type="ARBA" id="ARBA00023015"/>
    </source>
</evidence>
<protein>
    <submittedName>
        <fullName evidence="8">Fungal specific transcription factor domain</fullName>
    </submittedName>
</protein>
<dbReference type="Proteomes" id="UP000650533">
    <property type="component" value="Chromosome 4"/>
</dbReference>
<keyword evidence="2" id="KW-0479">Metal-binding</keyword>
<dbReference type="GO" id="GO:0005634">
    <property type="term" value="C:nucleus"/>
    <property type="evidence" value="ECO:0007669"/>
    <property type="project" value="UniProtKB-SubCell"/>
</dbReference>
<dbReference type="InterPro" id="IPR050815">
    <property type="entry name" value="TF_fung"/>
</dbReference>
<dbReference type="CDD" id="cd12148">
    <property type="entry name" value="fungal_TF_MHR"/>
    <property type="match status" value="1"/>
</dbReference>
<dbReference type="AlphaFoldDB" id="A0A8H8NVH5"/>
<keyword evidence="4" id="KW-0804">Transcription</keyword>
<dbReference type="GO" id="GO:0008270">
    <property type="term" value="F:zinc ion binding"/>
    <property type="evidence" value="ECO:0007669"/>
    <property type="project" value="InterPro"/>
</dbReference>
<evidence type="ECO:0000256" key="1">
    <source>
        <dbReference type="ARBA" id="ARBA00004123"/>
    </source>
</evidence>
<evidence type="ECO:0000259" key="7">
    <source>
        <dbReference type="SMART" id="SM00906"/>
    </source>
</evidence>
<dbReference type="InterPro" id="IPR007219">
    <property type="entry name" value="XnlR_reg_dom"/>
</dbReference>
<feature type="compositionally biased region" description="Low complexity" evidence="6">
    <location>
        <begin position="210"/>
        <end position="226"/>
    </location>
</feature>
<evidence type="ECO:0000256" key="6">
    <source>
        <dbReference type="SAM" id="MobiDB-lite"/>
    </source>
</evidence>
<comment type="subcellular location">
    <subcellularLocation>
        <location evidence="1">Nucleus</location>
    </subcellularLocation>
</comment>
<dbReference type="PANTHER" id="PTHR47338">
    <property type="entry name" value="ZN(II)2CYS6 TRANSCRIPTION FACTOR (EUROFUNG)-RELATED"/>
    <property type="match status" value="1"/>
</dbReference>
<organism evidence="8 9">
    <name type="scientific">Rhizoctonia solani</name>
    <dbReference type="NCBI Taxonomy" id="456999"/>
    <lineage>
        <taxon>Eukaryota</taxon>
        <taxon>Fungi</taxon>
        <taxon>Dikarya</taxon>
        <taxon>Basidiomycota</taxon>
        <taxon>Agaricomycotina</taxon>
        <taxon>Agaricomycetes</taxon>
        <taxon>Cantharellales</taxon>
        <taxon>Ceratobasidiaceae</taxon>
        <taxon>Rhizoctonia</taxon>
    </lineage>
</organism>
<dbReference type="GO" id="GO:0003677">
    <property type="term" value="F:DNA binding"/>
    <property type="evidence" value="ECO:0007669"/>
    <property type="project" value="InterPro"/>
</dbReference>
<dbReference type="GO" id="GO:0006351">
    <property type="term" value="P:DNA-templated transcription"/>
    <property type="evidence" value="ECO:0007669"/>
    <property type="project" value="InterPro"/>
</dbReference>
<accession>A0A8H8NVH5</accession>
<sequence>MRRTSSDDDACGLKNYHIEFLGSKVASLTQPSVVTNTNPNNPNQPVSHIHKPFKFKSGSQLQSLKKYASYSICWVSYWFAGACGHYASVETKSGLPSMSKTQVEMVRINFLIVLIPGLKSLSNAQKPCATCEKSHRLAVASNPALNGTEPECTYDEFTPENPPPVPEGPRAKYQRLEARINELETLLKEQQAKEVADNISNNTPPISQTSPLASLSAASSSGSPANNVPPVPNTRDAYYRTLFIDEPGPFVPSVLPTIAPAPTVDESSQQIIPNDWPSRLPAPDLMHHLIDVFFNCYPVAHYILHRPTFMASLLLPPRSPAFPHSSLLHAICAYASIFSFRVHTPSIGPERGPFPRIDPEVIRERDNSFAEKHVRWSRQARDDATSIGTNLVECVQSLVIMVGYYHLTARWVEVWASAGLAVRYCVPLGLNNRAGFHTARTHPRTWLRNSSIFKGGRSILPEPDNAIEREQRANLFWIAYSYERFQTAVGPWAMCLDDEDISQLLPIRLEDFESGKEVDLNRQCLQTPNFLTTHIRETTDSFTLFIKASVILSKVKILALRVGNRYPDIPDIRDTPAFRHLESTIATFRSSFPSEYLEPISQTSKGFDTLLYVAHLIPHTAIILMHEEHADVNSPNCLSMQKSLLAARAILDLIYLVCSTSYDMTRLPSVCNFCWFMAARVLVRVLKYRHQSGKMGEAATMRSEVEVIRLAFQRMSERIPIATRHSAMLDELLATELHNLDDTIYTCRYEAIYDPAYVREGSAFDWPDQVATLVEVTQGTPTTASASVSSHIQTPEAGIVVDPGPILMDAPNSAQATLEQLLQSMDSDSFLLASGYADLAQFPVS</sequence>
<feature type="region of interest" description="Disordered" evidence="6">
    <location>
        <begin position="150"/>
        <end position="170"/>
    </location>
</feature>
<dbReference type="GO" id="GO:0000981">
    <property type="term" value="F:DNA-binding transcription factor activity, RNA polymerase II-specific"/>
    <property type="evidence" value="ECO:0007669"/>
    <property type="project" value="InterPro"/>
</dbReference>
<keyword evidence="3" id="KW-0805">Transcription regulation</keyword>
<evidence type="ECO:0000313" key="9">
    <source>
        <dbReference type="Proteomes" id="UP000650533"/>
    </source>
</evidence>
<dbReference type="EMBL" id="CP059661">
    <property type="protein sequence ID" value="QRW19161.1"/>
    <property type="molecule type" value="Genomic_DNA"/>
</dbReference>
<keyword evidence="5" id="KW-0539">Nucleus</keyword>
<evidence type="ECO:0000256" key="4">
    <source>
        <dbReference type="ARBA" id="ARBA00023163"/>
    </source>
</evidence>
<evidence type="ECO:0000313" key="8">
    <source>
        <dbReference type="EMBL" id="QRW19161.1"/>
    </source>
</evidence>
<feature type="domain" description="Xylanolytic transcriptional activator regulatory" evidence="7">
    <location>
        <begin position="414"/>
        <end position="512"/>
    </location>
</feature>
<dbReference type="RefSeq" id="XP_043179398.1">
    <property type="nucleotide sequence ID" value="XM_043320386.1"/>
</dbReference>